<feature type="transmembrane region" description="Helical" evidence="1">
    <location>
        <begin position="100"/>
        <end position="119"/>
    </location>
</feature>
<dbReference type="SUPFAM" id="SSF103473">
    <property type="entry name" value="MFS general substrate transporter"/>
    <property type="match status" value="2"/>
</dbReference>
<dbReference type="Pfam" id="PF07690">
    <property type="entry name" value="MFS_1"/>
    <property type="match status" value="2"/>
</dbReference>
<feature type="transmembrane region" description="Helical" evidence="1">
    <location>
        <begin position="398"/>
        <end position="419"/>
    </location>
</feature>
<organism evidence="3 5">
    <name type="scientific">Halarchaeum rubridurum</name>
    <dbReference type="NCBI Taxonomy" id="489911"/>
    <lineage>
        <taxon>Archaea</taxon>
        <taxon>Methanobacteriati</taxon>
        <taxon>Methanobacteriota</taxon>
        <taxon>Stenosarchaea group</taxon>
        <taxon>Halobacteria</taxon>
        <taxon>Halobacteriales</taxon>
        <taxon>Halobacteriaceae</taxon>
    </lineage>
</organism>
<reference evidence="3" key="1">
    <citation type="journal article" date="2014" name="Int. J. Syst. Evol. Microbiol.">
        <title>Complete genome sequence of Corynebacterium casei LMG S-19264T (=DSM 44701T), isolated from a smear-ripened cheese.</title>
        <authorList>
            <consortium name="US DOE Joint Genome Institute (JGI-PGF)"/>
            <person name="Walter F."/>
            <person name="Albersmeier A."/>
            <person name="Kalinowski J."/>
            <person name="Ruckert C."/>
        </authorList>
    </citation>
    <scope>NUCLEOTIDE SEQUENCE</scope>
    <source>
        <strain evidence="3">JCM 16108</strain>
    </source>
</reference>
<feature type="transmembrane region" description="Helical" evidence="1">
    <location>
        <begin position="340"/>
        <end position="362"/>
    </location>
</feature>
<dbReference type="PROSITE" id="PS50850">
    <property type="entry name" value="MFS"/>
    <property type="match status" value="1"/>
</dbReference>
<evidence type="ECO:0000313" key="5">
    <source>
        <dbReference type="Proteomes" id="UP000614609"/>
    </source>
</evidence>
<dbReference type="CDD" id="cd17325">
    <property type="entry name" value="MFS_MdtG_SLC18_like"/>
    <property type="match status" value="1"/>
</dbReference>
<feature type="transmembrane region" description="Helical" evidence="1">
    <location>
        <begin position="21"/>
        <end position="42"/>
    </location>
</feature>
<dbReference type="InterPro" id="IPR020846">
    <property type="entry name" value="MFS_dom"/>
</dbReference>
<dbReference type="AlphaFoldDB" id="A0A830FV83"/>
<sequence length="440" mass="45370">MNPIAYVRRLFAVDRRVLVLALARAADALGNSFLIVVLPLYIADVIGGSGAGVTVDIVGFDVTLAQSLAVGIVLSMFGFLNSFGQPFTGRWSDRVGKRRAFVLFGLVVLTVTNVAYAFAGSYVSLFVIRALQGFGVAFTVPATIALVNELATDDTRGNNMGVFNTFRLLGFGLGPIVAGGLVHGGPYALGVVTLSGYNAAFAIAAGGALVSLVLVTLLVTDPERIDDDAGDDLSIAVLDHERDDKLLDPVFTLGLASLFMAIGIALISAIEADVNARLDQTAFLFGIEFAAFVLAQVLLQAPIGSASDSYGRKPFILYGLVLLAPATAVQGFVTEPWMMIVARFVQGVAGAAVFAPALALAGDYARAGQSGTQLSVLTMAFGLGVAIGPLASGALATVAYAAPFVLGGLLALLGAGLVYTQVSDKVKPGEREGADATAAD</sequence>
<evidence type="ECO:0000313" key="3">
    <source>
        <dbReference type="EMBL" id="GGM65316.1"/>
    </source>
</evidence>
<gene>
    <name evidence="3" type="ORF">GCM10009017_14250</name>
    <name evidence="4" type="ORF">J2752_000314</name>
</gene>
<feature type="transmembrane region" description="Helical" evidence="1">
    <location>
        <begin position="282"/>
        <end position="303"/>
    </location>
</feature>
<feature type="transmembrane region" description="Helical" evidence="1">
    <location>
        <begin position="374"/>
        <end position="392"/>
    </location>
</feature>
<dbReference type="GO" id="GO:0022857">
    <property type="term" value="F:transmembrane transporter activity"/>
    <property type="evidence" value="ECO:0007669"/>
    <property type="project" value="InterPro"/>
</dbReference>
<name>A0A830FV83_9EURY</name>
<keyword evidence="1" id="KW-1133">Transmembrane helix</keyword>
<dbReference type="PANTHER" id="PTHR23518">
    <property type="entry name" value="C-METHYLTRANSFERASE"/>
    <property type="match status" value="1"/>
</dbReference>
<keyword evidence="5" id="KW-1185">Reference proteome</keyword>
<dbReference type="InterPro" id="IPR036259">
    <property type="entry name" value="MFS_trans_sf"/>
</dbReference>
<evidence type="ECO:0000313" key="4">
    <source>
        <dbReference type="EMBL" id="MBP1953433.1"/>
    </source>
</evidence>
<dbReference type="EMBL" id="BMOO01000003">
    <property type="protein sequence ID" value="GGM65316.1"/>
    <property type="molecule type" value="Genomic_DNA"/>
</dbReference>
<feature type="transmembrane region" description="Helical" evidence="1">
    <location>
        <begin position="195"/>
        <end position="219"/>
    </location>
</feature>
<protein>
    <submittedName>
        <fullName evidence="4">MFS family permease</fullName>
    </submittedName>
    <submittedName>
        <fullName evidence="3">MFS transporter</fullName>
    </submittedName>
</protein>
<evidence type="ECO:0000256" key="1">
    <source>
        <dbReference type="SAM" id="Phobius"/>
    </source>
</evidence>
<dbReference type="Proteomes" id="UP000765891">
    <property type="component" value="Unassembled WGS sequence"/>
</dbReference>
<comment type="caution">
    <text evidence="3">The sequence shown here is derived from an EMBL/GenBank/DDBJ whole genome shotgun (WGS) entry which is preliminary data.</text>
</comment>
<reference evidence="3" key="2">
    <citation type="submission" date="2020-09" db="EMBL/GenBank/DDBJ databases">
        <authorList>
            <person name="Sun Q."/>
            <person name="Ohkuma M."/>
        </authorList>
    </citation>
    <scope>NUCLEOTIDE SEQUENCE</scope>
    <source>
        <strain evidence="3">JCM 16108</strain>
    </source>
</reference>
<feature type="transmembrane region" description="Helical" evidence="1">
    <location>
        <begin position="250"/>
        <end position="270"/>
    </location>
</feature>
<proteinExistence type="predicted"/>
<feature type="transmembrane region" description="Helical" evidence="1">
    <location>
        <begin position="62"/>
        <end position="80"/>
    </location>
</feature>
<keyword evidence="1" id="KW-0812">Transmembrane</keyword>
<dbReference type="Proteomes" id="UP000614609">
    <property type="component" value="Unassembled WGS sequence"/>
</dbReference>
<dbReference type="PANTHER" id="PTHR23518:SF2">
    <property type="entry name" value="MAJOR FACILITATOR SUPERFAMILY TRANSPORTER"/>
    <property type="match status" value="1"/>
</dbReference>
<feature type="transmembrane region" description="Helical" evidence="1">
    <location>
        <begin position="125"/>
        <end position="147"/>
    </location>
</feature>
<dbReference type="InterPro" id="IPR011701">
    <property type="entry name" value="MFS"/>
</dbReference>
<dbReference type="EMBL" id="JAGGKO010000001">
    <property type="protein sequence ID" value="MBP1953433.1"/>
    <property type="molecule type" value="Genomic_DNA"/>
</dbReference>
<evidence type="ECO:0000259" key="2">
    <source>
        <dbReference type="PROSITE" id="PS50850"/>
    </source>
</evidence>
<feature type="domain" description="Major facilitator superfamily (MFS) profile" evidence="2">
    <location>
        <begin position="16"/>
        <end position="426"/>
    </location>
</feature>
<reference evidence="4" key="3">
    <citation type="submission" date="2021-03" db="EMBL/GenBank/DDBJ databases">
        <title>Genomic Encyclopedia of Type Strains, Phase IV (KMG-IV): sequencing the most valuable type-strain genomes for metagenomic binning, comparative biology and taxonomic classification.</title>
        <authorList>
            <person name="Goeker M."/>
        </authorList>
    </citation>
    <scope>NUCLEOTIDE SEQUENCE</scope>
    <source>
        <strain evidence="4">DSM 22443</strain>
    </source>
</reference>
<dbReference type="Gene3D" id="1.20.1250.20">
    <property type="entry name" value="MFS general substrate transporter like domains"/>
    <property type="match status" value="2"/>
</dbReference>
<accession>A0A830FV83</accession>
<feature type="transmembrane region" description="Helical" evidence="1">
    <location>
        <begin position="315"/>
        <end position="334"/>
    </location>
</feature>
<keyword evidence="1" id="KW-0472">Membrane</keyword>
<feature type="transmembrane region" description="Helical" evidence="1">
    <location>
        <begin position="168"/>
        <end position="189"/>
    </location>
</feature>